<protein>
    <submittedName>
        <fullName evidence="1">Uncharacterized protein</fullName>
    </submittedName>
</protein>
<dbReference type="Proteomes" id="UP001552427">
    <property type="component" value="Unassembled WGS sequence"/>
</dbReference>
<evidence type="ECO:0000313" key="1">
    <source>
        <dbReference type="EMBL" id="MEV4287063.1"/>
    </source>
</evidence>
<organism evidence="1 2">
    <name type="scientific">Nonomuraea bangladeshensis</name>
    <dbReference type="NCBI Taxonomy" id="404385"/>
    <lineage>
        <taxon>Bacteria</taxon>
        <taxon>Bacillati</taxon>
        <taxon>Actinomycetota</taxon>
        <taxon>Actinomycetes</taxon>
        <taxon>Streptosporangiales</taxon>
        <taxon>Streptosporangiaceae</taxon>
        <taxon>Nonomuraea</taxon>
    </lineage>
</organism>
<keyword evidence="2" id="KW-1185">Reference proteome</keyword>
<name>A0ABV3H3E9_9ACTN</name>
<evidence type="ECO:0000313" key="2">
    <source>
        <dbReference type="Proteomes" id="UP001552427"/>
    </source>
</evidence>
<dbReference type="RefSeq" id="WP_364449986.1">
    <property type="nucleotide sequence ID" value="NZ_JBFARM010000004.1"/>
</dbReference>
<sequence length="192" mass="21595">MHSFTTWRRSEDSPTKISRSSINGFELCDSSDGQKWGLWLVGDNLAEALMWDGVRCVISIFVVHARETAPALDFRTDQMAPRQVKVYELEDEDDLLPGRRVTEYDLIFDEVPERLPGYLEVCLRRACEVGVVAWLGFEGSFHFSELLTPDIASSIYGVCASGSPVELALEAEERAGGRWREVLQRHAEALAT</sequence>
<gene>
    <name evidence="1" type="ORF">AB0K40_16285</name>
</gene>
<accession>A0ABV3H3E9</accession>
<dbReference type="EMBL" id="JBFARM010000004">
    <property type="protein sequence ID" value="MEV4287063.1"/>
    <property type="molecule type" value="Genomic_DNA"/>
</dbReference>
<comment type="caution">
    <text evidence="1">The sequence shown here is derived from an EMBL/GenBank/DDBJ whole genome shotgun (WGS) entry which is preliminary data.</text>
</comment>
<reference evidence="1 2" key="1">
    <citation type="submission" date="2024-06" db="EMBL/GenBank/DDBJ databases">
        <title>The Natural Products Discovery Center: Release of the First 8490 Sequenced Strains for Exploring Actinobacteria Biosynthetic Diversity.</title>
        <authorList>
            <person name="Kalkreuter E."/>
            <person name="Kautsar S.A."/>
            <person name="Yang D."/>
            <person name="Bader C.D."/>
            <person name="Teijaro C.N."/>
            <person name="Fluegel L."/>
            <person name="Davis C.M."/>
            <person name="Simpson J.R."/>
            <person name="Lauterbach L."/>
            <person name="Steele A.D."/>
            <person name="Gui C."/>
            <person name="Meng S."/>
            <person name="Li G."/>
            <person name="Viehrig K."/>
            <person name="Ye F."/>
            <person name="Su P."/>
            <person name="Kiefer A.F."/>
            <person name="Nichols A."/>
            <person name="Cepeda A.J."/>
            <person name="Yan W."/>
            <person name="Fan B."/>
            <person name="Jiang Y."/>
            <person name="Adhikari A."/>
            <person name="Zheng C.-J."/>
            <person name="Schuster L."/>
            <person name="Cowan T.M."/>
            <person name="Smanski M.J."/>
            <person name="Chevrette M.G."/>
            <person name="De Carvalho L.P.S."/>
            <person name="Shen B."/>
        </authorList>
    </citation>
    <scope>NUCLEOTIDE SEQUENCE [LARGE SCALE GENOMIC DNA]</scope>
    <source>
        <strain evidence="1 2">NPDC049574</strain>
    </source>
</reference>
<proteinExistence type="predicted"/>